<reference evidence="8" key="1">
    <citation type="journal article" date="2019" name="Int. J. Syst. Evol. Microbiol.">
        <title>The Global Catalogue of Microorganisms (GCM) 10K type strain sequencing project: providing services to taxonomists for standard genome sequencing and annotation.</title>
        <authorList>
            <consortium name="The Broad Institute Genomics Platform"/>
            <consortium name="The Broad Institute Genome Sequencing Center for Infectious Disease"/>
            <person name="Wu L."/>
            <person name="Ma J."/>
        </authorList>
    </citation>
    <scope>NUCLEOTIDE SEQUENCE [LARGE SCALE GENOMIC DNA]</scope>
    <source>
        <strain evidence="8">CGMCC 4.7400</strain>
    </source>
</reference>
<dbReference type="Pfam" id="PF08031">
    <property type="entry name" value="BBE"/>
    <property type="match status" value="1"/>
</dbReference>
<keyword evidence="4" id="KW-0274">FAD</keyword>
<keyword evidence="5" id="KW-0560">Oxidoreductase</keyword>
<comment type="cofactor">
    <cofactor evidence="1">
        <name>FAD</name>
        <dbReference type="ChEBI" id="CHEBI:57692"/>
    </cofactor>
</comment>
<organism evidence="7 8">
    <name type="scientific">Streptomyces flavalbus</name>
    <dbReference type="NCBI Taxonomy" id="2665155"/>
    <lineage>
        <taxon>Bacteria</taxon>
        <taxon>Bacillati</taxon>
        <taxon>Actinomycetota</taxon>
        <taxon>Actinomycetes</taxon>
        <taxon>Kitasatosporales</taxon>
        <taxon>Streptomycetaceae</taxon>
        <taxon>Streptomyces</taxon>
    </lineage>
</organism>
<dbReference type="PANTHER" id="PTHR42973:SF39">
    <property type="entry name" value="FAD-BINDING PCMH-TYPE DOMAIN-CONTAINING PROTEIN"/>
    <property type="match status" value="1"/>
</dbReference>
<dbReference type="Gene3D" id="3.30.465.10">
    <property type="match status" value="1"/>
</dbReference>
<dbReference type="InterPro" id="IPR016167">
    <property type="entry name" value="FAD-bd_PCMH_sub1"/>
</dbReference>
<dbReference type="Proteomes" id="UP001597023">
    <property type="component" value="Unassembled WGS sequence"/>
</dbReference>
<dbReference type="PROSITE" id="PS51387">
    <property type="entry name" value="FAD_PCMH"/>
    <property type="match status" value="1"/>
</dbReference>
<dbReference type="EMBL" id="JBHTEB010000001">
    <property type="protein sequence ID" value="MFD0313928.1"/>
    <property type="molecule type" value="Genomic_DNA"/>
</dbReference>
<dbReference type="InterPro" id="IPR016166">
    <property type="entry name" value="FAD-bd_PCMH"/>
</dbReference>
<evidence type="ECO:0000256" key="4">
    <source>
        <dbReference type="ARBA" id="ARBA00022827"/>
    </source>
</evidence>
<name>A0ABW2W3B2_9ACTN</name>
<dbReference type="InterPro" id="IPR016169">
    <property type="entry name" value="FAD-bd_PCMH_sub2"/>
</dbReference>
<dbReference type="PANTHER" id="PTHR42973">
    <property type="entry name" value="BINDING OXIDOREDUCTASE, PUTATIVE (AFU_ORTHOLOGUE AFUA_1G17690)-RELATED"/>
    <property type="match status" value="1"/>
</dbReference>
<dbReference type="Pfam" id="PF01565">
    <property type="entry name" value="FAD_binding_4"/>
    <property type="match status" value="1"/>
</dbReference>
<dbReference type="InterPro" id="IPR012951">
    <property type="entry name" value="BBE"/>
</dbReference>
<dbReference type="SUPFAM" id="SSF56176">
    <property type="entry name" value="FAD-binding/transporter-associated domain-like"/>
    <property type="match status" value="1"/>
</dbReference>
<proteinExistence type="inferred from homology"/>
<sequence length="461" mass="47883">MAPSTTSPASAAARALRSTLRGAVLAPGDSGYDTARRMWNGAVDARPAVIARPADEADVRRAVDAARVHGLPLAVRGGGHDWAGRGTAHDGLVIDLSALRAVTVDPAAGVAVAQGGARAGDVLEATRPYGLAPVTGTVKAVGLAGVTLAGGYGLLNGRCGLALDNLAAARVVLADGRAVTASPTEHAELYWALRGGGGNFGVVTELHCRLHPVSTVLAGMLLYPADRATSVLRGYRDIIAAAPDELTVMSGFFGGPDGQPLVFLLPVWSGGLEEGRDVVARFDQLGPPLSGAVCPQEYAHVLGMFDQVVVDGRHNEVRTQWLPALTDRTVDLIAATASGATSPYSGMFVHHFHGAAARVPAADTAFALRRDHLLVEIAAAWEPTAPPGPHQRWAREASTAFAAHALPGGYPNLLAPQEYQRAIAAFGPNTGRLLKVKERYDPEHLFSAVAALEPTDTTPGA</sequence>
<gene>
    <name evidence="7" type="ORF">ACFQZ6_06745</name>
</gene>
<dbReference type="Gene3D" id="3.30.43.10">
    <property type="entry name" value="Uridine Diphospho-n-acetylenolpyruvylglucosamine Reductase, domain 2"/>
    <property type="match status" value="1"/>
</dbReference>
<evidence type="ECO:0000256" key="1">
    <source>
        <dbReference type="ARBA" id="ARBA00001974"/>
    </source>
</evidence>
<keyword evidence="8" id="KW-1185">Reference proteome</keyword>
<evidence type="ECO:0000313" key="7">
    <source>
        <dbReference type="EMBL" id="MFD0313928.1"/>
    </source>
</evidence>
<dbReference type="Gene3D" id="3.40.462.20">
    <property type="match status" value="1"/>
</dbReference>
<comment type="caution">
    <text evidence="7">The sequence shown here is derived from an EMBL/GenBank/DDBJ whole genome shotgun (WGS) entry which is preliminary data.</text>
</comment>
<evidence type="ECO:0000256" key="3">
    <source>
        <dbReference type="ARBA" id="ARBA00022630"/>
    </source>
</evidence>
<protein>
    <submittedName>
        <fullName evidence="7">FAD-binding oxidoreductase</fullName>
    </submittedName>
</protein>
<accession>A0ABW2W3B2</accession>
<feature type="domain" description="FAD-binding PCMH-type" evidence="6">
    <location>
        <begin position="43"/>
        <end position="213"/>
    </location>
</feature>
<dbReference type="InterPro" id="IPR036318">
    <property type="entry name" value="FAD-bd_PCMH-like_sf"/>
</dbReference>
<evidence type="ECO:0000256" key="5">
    <source>
        <dbReference type="ARBA" id="ARBA00023002"/>
    </source>
</evidence>
<evidence type="ECO:0000256" key="2">
    <source>
        <dbReference type="ARBA" id="ARBA00005466"/>
    </source>
</evidence>
<evidence type="ECO:0000313" key="8">
    <source>
        <dbReference type="Proteomes" id="UP001597023"/>
    </source>
</evidence>
<comment type="similarity">
    <text evidence="2">Belongs to the oxygen-dependent FAD-linked oxidoreductase family.</text>
</comment>
<evidence type="ECO:0000259" key="6">
    <source>
        <dbReference type="PROSITE" id="PS51387"/>
    </source>
</evidence>
<dbReference type="InterPro" id="IPR050416">
    <property type="entry name" value="FAD-linked_Oxidoreductase"/>
</dbReference>
<dbReference type="InterPro" id="IPR006094">
    <property type="entry name" value="Oxid_FAD_bind_N"/>
</dbReference>
<dbReference type="InterPro" id="IPR006093">
    <property type="entry name" value="Oxy_OxRdtase_FAD_BS"/>
</dbReference>
<keyword evidence="3" id="KW-0285">Flavoprotein</keyword>
<dbReference type="PROSITE" id="PS00862">
    <property type="entry name" value="OX2_COVAL_FAD"/>
    <property type="match status" value="1"/>
</dbReference>
<dbReference type="RefSeq" id="WP_381605603.1">
    <property type="nucleotide sequence ID" value="NZ_JBHTEB010000001.1"/>
</dbReference>